<dbReference type="Pfam" id="PF09839">
    <property type="entry name" value="DUF2066"/>
    <property type="match status" value="1"/>
</dbReference>
<dbReference type="Proteomes" id="UP000478837">
    <property type="component" value="Unassembled WGS sequence"/>
</dbReference>
<evidence type="ECO:0000313" key="4">
    <source>
        <dbReference type="Proteomes" id="UP000478837"/>
    </source>
</evidence>
<keyword evidence="4" id="KW-1185">Reference proteome</keyword>
<evidence type="ECO:0000256" key="2">
    <source>
        <dbReference type="SAM" id="SignalP"/>
    </source>
</evidence>
<name>A0A6L9MPI0_9ALTE</name>
<feature type="signal peptide" evidence="2">
    <location>
        <begin position="1"/>
        <end position="19"/>
    </location>
</feature>
<dbReference type="AlphaFoldDB" id="A0A6L9MPI0"/>
<dbReference type="InterPro" id="IPR018642">
    <property type="entry name" value="DUF2066"/>
</dbReference>
<feature type="compositionally biased region" description="Acidic residues" evidence="1">
    <location>
        <begin position="224"/>
        <end position="237"/>
    </location>
</feature>
<feature type="region of interest" description="Disordered" evidence="1">
    <location>
        <begin position="209"/>
        <end position="237"/>
    </location>
</feature>
<accession>A0A6L9MPI0</accession>
<keyword evidence="2" id="KW-0732">Signal</keyword>
<sequence>MLKALMLFVMCATAFATNAIERIVVNEAKVLVDDQSSRTQKSAAKKALREVFLKMSGSSETLSNAGVRAALASPEALLRSYRYSYNGDETYYVAEFDSSKIAEILQREMLPLWGDRRPETLIWLAIQDEKENKVIIDEALNHPISEAINTTAKERGLPLSLPLMDLTDSVNISTYDIWGRFVEPVRNASERYQVDNIIAARVYKNDATSVPDFPREPEVPASTENEEADELSDEDDYSSIDELVQSQFDNGNADSVEAVPNGAMTGQQTEQTAPPSVKPFTMDEFEEYAKRAEAGDFGLDWVFISNDSVSYGSIYDDTPAALGNALVDAYANYLSSQYAVIGVNEADREILEISVANVGSLSSYASLKRYLMSLSVIENAALIKQSGTVATFSVTLIGTSDDLMNSVGLEAKLNPVTDAYGQPVQGFNFYWNN</sequence>
<dbReference type="EMBL" id="JAAAWP010000001">
    <property type="protein sequence ID" value="NDW19950.1"/>
    <property type="molecule type" value="Genomic_DNA"/>
</dbReference>
<evidence type="ECO:0000313" key="3">
    <source>
        <dbReference type="EMBL" id="NDW19950.1"/>
    </source>
</evidence>
<reference evidence="3 4" key="1">
    <citation type="submission" date="2020-01" db="EMBL/GenBank/DDBJ databases">
        <title>Genomes of bacteria type strains.</title>
        <authorList>
            <person name="Chen J."/>
            <person name="Zhu S."/>
            <person name="Yang J."/>
        </authorList>
    </citation>
    <scope>NUCLEOTIDE SEQUENCE [LARGE SCALE GENOMIC DNA]</scope>
    <source>
        <strain evidence="3 4">LMG 22958</strain>
    </source>
</reference>
<feature type="chain" id="PRO_5027007437" evidence="2">
    <location>
        <begin position="20"/>
        <end position="433"/>
    </location>
</feature>
<organism evidence="3 4">
    <name type="scientific">Alteromonas hispanica</name>
    <dbReference type="NCBI Taxonomy" id="315421"/>
    <lineage>
        <taxon>Bacteria</taxon>
        <taxon>Pseudomonadati</taxon>
        <taxon>Pseudomonadota</taxon>
        <taxon>Gammaproteobacteria</taxon>
        <taxon>Alteromonadales</taxon>
        <taxon>Alteromonadaceae</taxon>
        <taxon>Alteromonas/Salinimonas group</taxon>
        <taxon>Alteromonas</taxon>
    </lineage>
</organism>
<evidence type="ECO:0000256" key="1">
    <source>
        <dbReference type="SAM" id="MobiDB-lite"/>
    </source>
</evidence>
<protein>
    <submittedName>
        <fullName evidence="3">DUF2066 domain-containing protein</fullName>
    </submittedName>
</protein>
<comment type="caution">
    <text evidence="3">The sequence shown here is derived from an EMBL/GenBank/DDBJ whole genome shotgun (WGS) entry which is preliminary data.</text>
</comment>
<gene>
    <name evidence="3" type="ORF">GTW09_00185</name>
</gene>
<proteinExistence type="predicted"/>